<dbReference type="PANTHER" id="PTHR23513">
    <property type="entry name" value="INTEGRAL MEMBRANE EFFLUX PROTEIN-RELATED"/>
    <property type="match status" value="1"/>
</dbReference>
<feature type="transmembrane region" description="Helical" evidence="6">
    <location>
        <begin position="325"/>
        <end position="346"/>
    </location>
</feature>
<keyword evidence="3 6" id="KW-0812">Transmembrane</keyword>
<feature type="transmembrane region" description="Helical" evidence="6">
    <location>
        <begin position="358"/>
        <end position="380"/>
    </location>
</feature>
<evidence type="ECO:0000256" key="6">
    <source>
        <dbReference type="SAM" id="Phobius"/>
    </source>
</evidence>
<evidence type="ECO:0000313" key="8">
    <source>
        <dbReference type="EMBL" id="WAZ19953.1"/>
    </source>
</evidence>
<dbReference type="RefSeq" id="WP_269657644.1">
    <property type="nucleotide sequence ID" value="NZ_CP114413.1"/>
</dbReference>
<dbReference type="Pfam" id="PF07690">
    <property type="entry name" value="MFS_1"/>
    <property type="match status" value="1"/>
</dbReference>
<gene>
    <name evidence="8" type="ORF">STRCI_001041</name>
</gene>
<dbReference type="InterPro" id="IPR011701">
    <property type="entry name" value="MFS"/>
</dbReference>
<feature type="domain" description="Major facilitator superfamily (MFS) profile" evidence="7">
    <location>
        <begin position="232"/>
        <end position="425"/>
    </location>
</feature>
<keyword evidence="4 6" id="KW-1133">Transmembrane helix</keyword>
<dbReference type="PANTHER" id="PTHR23513:SF6">
    <property type="entry name" value="MAJOR FACILITATOR SUPERFAMILY ASSOCIATED DOMAIN-CONTAINING PROTEIN"/>
    <property type="match status" value="1"/>
</dbReference>
<evidence type="ECO:0000256" key="1">
    <source>
        <dbReference type="ARBA" id="ARBA00004651"/>
    </source>
</evidence>
<feature type="transmembrane region" description="Helical" evidence="6">
    <location>
        <begin position="301"/>
        <end position="319"/>
    </location>
</feature>
<evidence type="ECO:0000256" key="4">
    <source>
        <dbReference type="ARBA" id="ARBA00022989"/>
    </source>
</evidence>
<protein>
    <submittedName>
        <fullName evidence="8">MFS transporter</fullName>
    </submittedName>
</protein>
<reference evidence="8" key="1">
    <citation type="submission" date="2022-12" db="EMBL/GenBank/DDBJ databases">
        <authorList>
            <person name="Ruckert C."/>
            <person name="Busche T."/>
            <person name="Kalinowski J."/>
            <person name="Wittmann C."/>
        </authorList>
    </citation>
    <scope>NUCLEOTIDE SEQUENCE</scope>
    <source>
        <strain evidence="8">DSM 40467</strain>
    </source>
</reference>
<dbReference type="InterPro" id="IPR036259">
    <property type="entry name" value="MFS_trans_sf"/>
</dbReference>
<evidence type="ECO:0000259" key="7">
    <source>
        <dbReference type="PROSITE" id="PS50850"/>
    </source>
</evidence>
<dbReference type="EMBL" id="CP114413">
    <property type="protein sequence ID" value="WAZ19953.1"/>
    <property type="molecule type" value="Genomic_DNA"/>
</dbReference>
<dbReference type="PROSITE" id="PS50850">
    <property type="entry name" value="MFS"/>
    <property type="match status" value="1"/>
</dbReference>
<accession>A0ABY7K8S6</accession>
<keyword evidence="5 6" id="KW-0472">Membrane</keyword>
<proteinExistence type="predicted"/>
<evidence type="ECO:0000256" key="5">
    <source>
        <dbReference type="ARBA" id="ARBA00023136"/>
    </source>
</evidence>
<dbReference type="SUPFAM" id="SSF103473">
    <property type="entry name" value="MFS general substrate transporter"/>
    <property type="match status" value="1"/>
</dbReference>
<dbReference type="Proteomes" id="UP001164439">
    <property type="component" value="Chromosome"/>
</dbReference>
<feature type="transmembrane region" description="Helical" evidence="6">
    <location>
        <begin position="180"/>
        <end position="201"/>
    </location>
</feature>
<keyword evidence="2" id="KW-1003">Cell membrane</keyword>
<name>A0ABY7K8S6_9ACTN</name>
<comment type="subcellular location">
    <subcellularLocation>
        <location evidence="1">Cell membrane</location>
        <topology evidence="1">Multi-pass membrane protein</topology>
    </subcellularLocation>
</comment>
<feature type="transmembrane region" description="Helical" evidence="6">
    <location>
        <begin position="45"/>
        <end position="71"/>
    </location>
</feature>
<feature type="transmembrane region" description="Helical" evidence="6">
    <location>
        <begin position="234"/>
        <end position="252"/>
    </location>
</feature>
<evidence type="ECO:0000313" key="9">
    <source>
        <dbReference type="Proteomes" id="UP001164439"/>
    </source>
</evidence>
<feature type="transmembrane region" description="Helical" evidence="6">
    <location>
        <begin position="264"/>
        <end position="289"/>
    </location>
</feature>
<feature type="transmembrane region" description="Helical" evidence="6">
    <location>
        <begin position="91"/>
        <end position="111"/>
    </location>
</feature>
<keyword evidence="9" id="KW-1185">Reference proteome</keyword>
<evidence type="ECO:0000256" key="2">
    <source>
        <dbReference type="ARBA" id="ARBA00022475"/>
    </source>
</evidence>
<sequence length="425" mass="44037">MTAEGRPLVAAAPSTAGHGLFGHRNFRLLLIGETTSRFGTSVTSVLLPLTAVVTLDASPALVGLLTAAPWLPWLVVGLPAGAWVDRWPRRQVMHVCNLVSAALFLSVPAAWWSGVLTVWQLLAVAFLTGTASVFFSTAYSSYLPVLVDKSELMEGNAKLQGGEHLARIAGPGAGGLLAQLLGMVPGLLLDSVSFVVSSWCLRRIRADEPRRADGRVRLREEMSAGLRFIGRDRLLRAVIGFGAAANLALAGYEATYIVFLVRSVGLGAGTVGLLGSCGAVGGVLGVLCARRIARRLGTARALVAAQLGSSLFGLLIPLTAPGPRLALFVIGSTVTMAGLVACNVIIVSFRQSYCPEELLGRVTSTALLINFSTVPLGAVAAGALNSAVGARPTMWIVAGALVAAVLPLLSGPLRGLRDLPGAGSP</sequence>
<feature type="transmembrane region" description="Helical" evidence="6">
    <location>
        <begin position="392"/>
        <end position="409"/>
    </location>
</feature>
<evidence type="ECO:0000256" key="3">
    <source>
        <dbReference type="ARBA" id="ARBA00022692"/>
    </source>
</evidence>
<dbReference type="CDD" id="cd06173">
    <property type="entry name" value="MFS_MefA_like"/>
    <property type="match status" value="1"/>
</dbReference>
<dbReference type="InterPro" id="IPR020846">
    <property type="entry name" value="MFS_dom"/>
</dbReference>
<organism evidence="8 9">
    <name type="scientific">Streptomyces cinnabarinus</name>
    <dbReference type="NCBI Taxonomy" id="67287"/>
    <lineage>
        <taxon>Bacteria</taxon>
        <taxon>Bacillati</taxon>
        <taxon>Actinomycetota</taxon>
        <taxon>Actinomycetes</taxon>
        <taxon>Kitasatosporales</taxon>
        <taxon>Streptomycetaceae</taxon>
        <taxon>Streptomyces</taxon>
    </lineage>
</organism>
<dbReference type="Gene3D" id="1.20.1250.20">
    <property type="entry name" value="MFS general substrate transporter like domains"/>
    <property type="match status" value="1"/>
</dbReference>
<feature type="transmembrane region" description="Helical" evidence="6">
    <location>
        <begin position="118"/>
        <end position="139"/>
    </location>
</feature>